<proteinExistence type="predicted"/>
<evidence type="ECO:0000313" key="1">
    <source>
        <dbReference type="EMBL" id="SVA18685.1"/>
    </source>
</evidence>
<dbReference type="EMBL" id="UINC01005046">
    <property type="protein sequence ID" value="SVA18685.1"/>
    <property type="molecule type" value="Genomic_DNA"/>
</dbReference>
<dbReference type="NCBIfam" id="NF033709">
    <property type="entry name" value="PorV_fam"/>
    <property type="match status" value="1"/>
</dbReference>
<accession>A0A381TRL0</accession>
<organism evidence="1">
    <name type="scientific">marine metagenome</name>
    <dbReference type="NCBI Taxonomy" id="408172"/>
    <lineage>
        <taxon>unclassified sequences</taxon>
        <taxon>metagenomes</taxon>
        <taxon>ecological metagenomes</taxon>
    </lineage>
</organism>
<reference evidence="1" key="1">
    <citation type="submission" date="2018-05" db="EMBL/GenBank/DDBJ databases">
        <authorList>
            <person name="Lanie J.A."/>
            <person name="Ng W.-L."/>
            <person name="Kazmierczak K.M."/>
            <person name="Andrzejewski T.M."/>
            <person name="Davidsen T.M."/>
            <person name="Wayne K.J."/>
            <person name="Tettelin H."/>
            <person name="Glass J.I."/>
            <person name="Rusch D."/>
            <person name="Podicherti R."/>
            <person name="Tsui H.-C.T."/>
            <person name="Winkler M.E."/>
        </authorList>
    </citation>
    <scope>NUCLEOTIDE SEQUENCE</scope>
</reference>
<gene>
    <name evidence="1" type="ORF">METZ01_LOCUS71539</name>
</gene>
<name>A0A381TRL0_9ZZZZ</name>
<feature type="non-terminal residue" evidence="1">
    <location>
        <position position="191"/>
    </location>
</feature>
<sequence length="191" mass="20709">VVKGSENKKLAQTGFQFLSVTSDARSGGMADAMTTIHGKSVSLFFNPAGLSRQAELFDINFSTNEWIAGIKHEAVSLSVSPKNGQYGVFGFSLLNVDYGELQGTMVWDNDQGYIDTETFYPTALALGLGYGRALSESFSVGGQIKKAYQYLGHNVVPVTDSSKVIQNNVSDALAFDFGTIYKTDWHGFTFG</sequence>
<protein>
    <recommendedName>
        <fullName evidence="2">DUF5723 domain-containing protein</fullName>
    </recommendedName>
</protein>
<dbReference type="AlphaFoldDB" id="A0A381TRL0"/>
<feature type="non-terminal residue" evidence="1">
    <location>
        <position position="1"/>
    </location>
</feature>
<evidence type="ECO:0008006" key="2">
    <source>
        <dbReference type="Google" id="ProtNLM"/>
    </source>
</evidence>
<dbReference type="Gene3D" id="2.40.160.60">
    <property type="entry name" value="Outer membrane protein transport protein (OMPP1/FadL/TodX)"/>
    <property type="match status" value="1"/>
</dbReference>